<reference evidence="2 3" key="1">
    <citation type="journal article" date="2016" name="Mol. Biol. Evol.">
        <title>Comparative Genomics of Early-Diverging Mushroom-Forming Fungi Provides Insights into the Origins of Lignocellulose Decay Capabilities.</title>
        <authorList>
            <person name="Nagy L.G."/>
            <person name="Riley R."/>
            <person name="Tritt A."/>
            <person name="Adam C."/>
            <person name="Daum C."/>
            <person name="Floudas D."/>
            <person name="Sun H."/>
            <person name="Yadav J.S."/>
            <person name="Pangilinan J."/>
            <person name="Larsson K.H."/>
            <person name="Matsuura K."/>
            <person name="Barry K."/>
            <person name="Labutti K."/>
            <person name="Kuo R."/>
            <person name="Ohm R.A."/>
            <person name="Bhattacharya S.S."/>
            <person name="Shirouzu T."/>
            <person name="Yoshinaga Y."/>
            <person name="Martin F.M."/>
            <person name="Grigoriev I.V."/>
            <person name="Hibbett D.S."/>
        </authorList>
    </citation>
    <scope>NUCLEOTIDE SEQUENCE [LARGE SCALE GENOMIC DNA]</scope>
    <source>
        <strain evidence="2 3">HHB10207 ss-3</strain>
    </source>
</reference>
<dbReference type="Proteomes" id="UP000076798">
    <property type="component" value="Unassembled WGS sequence"/>
</dbReference>
<dbReference type="AlphaFoldDB" id="A0A165ZEA5"/>
<protein>
    <submittedName>
        <fullName evidence="2">Vacuolar-sorting protein SNF8</fullName>
    </submittedName>
</protein>
<keyword evidence="3" id="KW-1185">Reference proteome</keyword>
<dbReference type="Gene3D" id="1.10.10.10">
    <property type="entry name" value="Winged helix-like DNA-binding domain superfamily/Winged helix DNA-binding domain"/>
    <property type="match status" value="2"/>
</dbReference>
<evidence type="ECO:0000313" key="3">
    <source>
        <dbReference type="Proteomes" id="UP000076798"/>
    </source>
</evidence>
<name>A0A165ZEA5_9AGAM</name>
<dbReference type="GO" id="GO:0000814">
    <property type="term" value="C:ESCRT II complex"/>
    <property type="evidence" value="ECO:0007669"/>
    <property type="project" value="InterPro"/>
</dbReference>
<dbReference type="PANTHER" id="PTHR12806:SF0">
    <property type="entry name" value="VACUOLAR-SORTING PROTEIN SNF8"/>
    <property type="match status" value="1"/>
</dbReference>
<dbReference type="InterPro" id="IPR040608">
    <property type="entry name" value="Snf8/Vps36"/>
</dbReference>
<dbReference type="Pfam" id="PF04157">
    <property type="entry name" value="EAP30"/>
    <property type="match status" value="1"/>
</dbReference>
<gene>
    <name evidence="2" type="ORF">SISSUDRAFT_1132010</name>
</gene>
<evidence type="ECO:0000313" key="2">
    <source>
        <dbReference type="EMBL" id="KZT34222.1"/>
    </source>
</evidence>
<dbReference type="InterPro" id="IPR036390">
    <property type="entry name" value="WH_DNA-bd_sf"/>
</dbReference>
<dbReference type="EMBL" id="KV428193">
    <property type="protein sequence ID" value="KZT34222.1"/>
    <property type="molecule type" value="Genomic_DNA"/>
</dbReference>
<proteinExistence type="inferred from homology"/>
<dbReference type="InterPro" id="IPR036388">
    <property type="entry name" value="WH-like_DNA-bd_sf"/>
</dbReference>
<dbReference type="PANTHER" id="PTHR12806">
    <property type="entry name" value="EAP30 SUBUNIT OF ELL COMPLEX"/>
    <property type="match status" value="1"/>
</dbReference>
<sequence length="253" mass="27679">MMHRRGGLAALERQKQSSVSYSQLSSTITATQLASFQTQLTQFRSALIHFANTHRKTIASDPAFRSQFQQMCANIGVDPLAGPKRGGWWAESLGFVGDWTFELGVQIVDICVSTRELNGGIIDMPELIRLLSKLRGVPANGAGGITEEDVIRSIKVLEPLGSGYEVLDLGQGRKAVRSVVRELDNDQAAVIGLAGDGAGFVTESTLVSAYQWSGERARAVLENCTMRDGICWIDDQGEGEVRYWVPATMQWDE</sequence>
<dbReference type="Gene3D" id="6.10.140.180">
    <property type="match status" value="1"/>
</dbReference>
<comment type="similarity">
    <text evidence="1">Belongs to the SNF8 family.</text>
</comment>
<dbReference type="STRING" id="1314776.A0A165ZEA5"/>
<organism evidence="2 3">
    <name type="scientific">Sistotremastrum suecicum HHB10207 ss-3</name>
    <dbReference type="NCBI Taxonomy" id="1314776"/>
    <lineage>
        <taxon>Eukaryota</taxon>
        <taxon>Fungi</taxon>
        <taxon>Dikarya</taxon>
        <taxon>Basidiomycota</taxon>
        <taxon>Agaricomycotina</taxon>
        <taxon>Agaricomycetes</taxon>
        <taxon>Sistotremastrales</taxon>
        <taxon>Sistotremastraceae</taxon>
        <taxon>Sistotremastrum</taxon>
    </lineage>
</organism>
<dbReference type="InterPro" id="IPR016689">
    <property type="entry name" value="ESCRT-2_cplx_Snf8"/>
</dbReference>
<dbReference type="GO" id="GO:0043328">
    <property type="term" value="P:protein transport to vacuole involved in ubiquitin-dependent protein catabolic process via the multivesicular body sorting pathway"/>
    <property type="evidence" value="ECO:0007669"/>
    <property type="project" value="TreeGrafter"/>
</dbReference>
<accession>A0A165ZEA5</accession>
<dbReference type="OrthoDB" id="283883at2759"/>
<dbReference type="SUPFAM" id="SSF46785">
    <property type="entry name" value="Winged helix' DNA-binding domain"/>
    <property type="match status" value="2"/>
</dbReference>
<evidence type="ECO:0000256" key="1">
    <source>
        <dbReference type="ARBA" id="ARBA00009834"/>
    </source>
</evidence>